<dbReference type="eggNOG" id="COG0577">
    <property type="taxonomic scope" value="Bacteria"/>
</dbReference>
<sequence length="392" mass="43914">MNKILNKIFRSRQSLGQFLFAGLGFLLGLLMLLLSVQLYIQVNKVLNPKNTYPEYLIVSKQVGLGNMLTMARASFRKKDLRSLKRQPFVEDIGEFKSNQYKVIAFAKGKIPFYSELFFESVPDQMIGEIPEGWGWKEGQKLIPVIISKNFLDLYNFGYALGNGFPQISKSTIGLLKVSIRIEGPQGKASFKGRVVGFSERIPSMIVPESFMDWANKNIGRNEEVNPSRLILKVKNPADPAIANYFEKKRIQINKDRLNASKAGGVIKIVMSVISILGAFFIALSFVIFMMSFRVVLAESKNEIKLLIQLGYTAQMIGKNLIYFFIAFVCGLSVLTFGLVYYGIQLTQRFMIDSGLEVTPGIEPITILVGLAFTGLTIGINILVVMRLLSKQA</sequence>
<feature type="transmembrane region" description="Helical" evidence="1">
    <location>
        <begin position="363"/>
        <end position="388"/>
    </location>
</feature>
<dbReference type="OrthoDB" id="1011751at2"/>
<feature type="transmembrane region" description="Helical" evidence="1">
    <location>
        <begin position="268"/>
        <end position="296"/>
    </location>
</feature>
<keyword evidence="3" id="KW-1185">Reference proteome</keyword>
<dbReference type="RefSeq" id="WP_002695166.1">
    <property type="nucleotide sequence ID" value="NZ_AAWS01000007.1"/>
</dbReference>
<evidence type="ECO:0000313" key="3">
    <source>
        <dbReference type="Proteomes" id="UP000004095"/>
    </source>
</evidence>
<dbReference type="AlphaFoldDB" id="A1ZGZ7"/>
<protein>
    <submittedName>
        <fullName evidence="2">Efflux ABC transporter, permease protein</fullName>
    </submittedName>
</protein>
<feature type="transmembrane region" description="Helical" evidence="1">
    <location>
        <begin position="20"/>
        <end position="40"/>
    </location>
</feature>
<proteinExistence type="predicted"/>
<dbReference type="EMBL" id="AAWS01000007">
    <property type="protein sequence ID" value="EAY30266.1"/>
    <property type="molecule type" value="Genomic_DNA"/>
</dbReference>
<name>A1ZGZ7_MICM2</name>
<keyword evidence="1" id="KW-0812">Transmembrane</keyword>
<comment type="caution">
    <text evidence="2">The sequence shown here is derived from an EMBL/GenBank/DDBJ whole genome shotgun (WGS) entry which is preliminary data.</text>
</comment>
<dbReference type="Proteomes" id="UP000004095">
    <property type="component" value="Unassembled WGS sequence"/>
</dbReference>
<gene>
    <name evidence="2" type="ORF">M23134_08090</name>
</gene>
<reference evidence="2 3" key="1">
    <citation type="submission" date="2007-01" db="EMBL/GenBank/DDBJ databases">
        <authorList>
            <person name="Haygood M."/>
            <person name="Podell S."/>
            <person name="Anderson C."/>
            <person name="Hopkinson B."/>
            <person name="Roe K."/>
            <person name="Barbeau K."/>
            <person name="Gaasterland T."/>
            <person name="Ferriera S."/>
            <person name="Johnson J."/>
            <person name="Kravitz S."/>
            <person name="Beeson K."/>
            <person name="Sutton G."/>
            <person name="Rogers Y.-H."/>
            <person name="Friedman R."/>
            <person name="Frazier M."/>
            <person name="Venter J.C."/>
        </authorList>
    </citation>
    <scope>NUCLEOTIDE SEQUENCE [LARGE SCALE GENOMIC DNA]</scope>
    <source>
        <strain evidence="2 3">ATCC 23134</strain>
    </source>
</reference>
<evidence type="ECO:0000313" key="2">
    <source>
        <dbReference type="EMBL" id="EAY30266.1"/>
    </source>
</evidence>
<accession>A1ZGZ7</accession>
<keyword evidence="1" id="KW-1133">Transmembrane helix</keyword>
<organism evidence="2 3">
    <name type="scientific">Microscilla marina ATCC 23134</name>
    <dbReference type="NCBI Taxonomy" id="313606"/>
    <lineage>
        <taxon>Bacteria</taxon>
        <taxon>Pseudomonadati</taxon>
        <taxon>Bacteroidota</taxon>
        <taxon>Cytophagia</taxon>
        <taxon>Cytophagales</taxon>
        <taxon>Microscillaceae</taxon>
        <taxon>Microscilla</taxon>
    </lineage>
</organism>
<evidence type="ECO:0000256" key="1">
    <source>
        <dbReference type="SAM" id="Phobius"/>
    </source>
</evidence>
<feature type="transmembrane region" description="Helical" evidence="1">
    <location>
        <begin position="320"/>
        <end position="343"/>
    </location>
</feature>
<keyword evidence="1" id="KW-0472">Membrane</keyword>